<dbReference type="Gene3D" id="3.30.70.270">
    <property type="match status" value="1"/>
</dbReference>
<evidence type="ECO:0000256" key="4">
    <source>
        <dbReference type="SAM" id="Phobius"/>
    </source>
</evidence>
<dbReference type="Gene3D" id="3.30.450.20">
    <property type="entry name" value="PAS domain"/>
    <property type="match status" value="1"/>
</dbReference>
<protein>
    <recommendedName>
        <fullName evidence="1">diguanylate cyclase</fullName>
        <ecNumber evidence="1">2.7.7.65</ecNumber>
    </recommendedName>
</protein>
<feature type="compositionally biased region" description="Low complexity" evidence="3">
    <location>
        <begin position="555"/>
        <end position="572"/>
    </location>
</feature>
<dbReference type="GO" id="GO:0043709">
    <property type="term" value="P:cell adhesion involved in single-species biofilm formation"/>
    <property type="evidence" value="ECO:0007669"/>
    <property type="project" value="TreeGrafter"/>
</dbReference>
<comment type="caution">
    <text evidence="6">The sequence shown here is derived from an EMBL/GenBank/DDBJ whole genome shotgun (WGS) entry which is preliminary data.</text>
</comment>
<keyword evidence="4" id="KW-0472">Membrane</keyword>
<dbReference type="NCBIfam" id="TIGR00254">
    <property type="entry name" value="GGDEF"/>
    <property type="match status" value="1"/>
</dbReference>
<keyword evidence="7" id="KW-1185">Reference proteome</keyword>
<feature type="region of interest" description="Disordered" evidence="3">
    <location>
        <begin position="546"/>
        <end position="572"/>
    </location>
</feature>
<evidence type="ECO:0000313" key="6">
    <source>
        <dbReference type="EMBL" id="KZE32855.1"/>
    </source>
</evidence>
<dbReference type="SUPFAM" id="SSF55073">
    <property type="entry name" value="Nucleotide cyclase"/>
    <property type="match status" value="1"/>
</dbReference>
<dbReference type="GO" id="GO:1902201">
    <property type="term" value="P:negative regulation of bacterial-type flagellum-dependent cell motility"/>
    <property type="evidence" value="ECO:0007669"/>
    <property type="project" value="TreeGrafter"/>
</dbReference>
<dbReference type="CDD" id="cd01949">
    <property type="entry name" value="GGDEF"/>
    <property type="match status" value="1"/>
</dbReference>
<dbReference type="RefSeq" id="WP_066611868.1">
    <property type="nucleotide sequence ID" value="NZ_LQQU01000017.1"/>
</dbReference>
<evidence type="ECO:0000313" key="7">
    <source>
        <dbReference type="Proteomes" id="UP000076625"/>
    </source>
</evidence>
<name>A0A165FD11_9NEIS</name>
<keyword evidence="4" id="KW-1133">Transmembrane helix</keyword>
<dbReference type="EMBL" id="LQQU01000017">
    <property type="protein sequence ID" value="KZE32855.1"/>
    <property type="molecule type" value="Genomic_DNA"/>
</dbReference>
<accession>A0A165FD11</accession>
<evidence type="ECO:0000256" key="2">
    <source>
        <dbReference type="ARBA" id="ARBA00034247"/>
    </source>
</evidence>
<dbReference type="SMART" id="SM00267">
    <property type="entry name" value="GGDEF"/>
    <property type="match status" value="1"/>
</dbReference>
<feature type="transmembrane region" description="Helical" evidence="4">
    <location>
        <begin position="363"/>
        <end position="385"/>
    </location>
</feature>
<dbReference type="Pfam" id="PF00990">
    <property type="entry name" value="GGDEF"/>
    <property type="match status" value="1"/>
</dbReference>
<evidence type="ECO:0000256" key="1">
    <source>
        <dbReference type="ARBA" id="ARBA00012528"/>
    </source>
</evidence>
<evidence type="ECO:0000259" key="5">
    <source>
        <dbReference type="PROSITE" id="PS50887"/>
    </source>
</evidence>
<dbReference type="STRING" id="1452487.AVW16_10765"/>
<dbReference type="PROSITE" id="PS50887">
    <property type="entry name" value="GGDEF"/>
    <property type="match status" value="1"/>
</dbReference>
<dbReference type="GO" id="GO:0052621">
    <property type="term" value="F:diguanylate cyclase activity"/>
    <property type="evidence" value="ECO:0007669"/>
    <property type="project" value="UniProtKB-EC"/>
</dbReference>
<gene>
    <name evidence="6" type="ORF">AVW16_10765</name>
</gene>
<dbReference type="InterPro" id="IPR043128">
    <property type="entry name" value="Rev_trsase/Diguanyl_cyclase"/>
</dbReference>
<dbReference type="InterPro" id="IPR000160">
    <property type="entry name" value="GGDEF_dom"/>
</dbReference>
<comment type="catalytic activity">
    <reaction evidence="2">
        <text>2 GTP = 3',3'-c-di-GMP + 2 diphosphate</text>
        <dbReference type="Rhea" id="RHEA:24898"/>
        <dbReference type="ChEBI" id="CHEBI:33019"/>
        <dbReference type="ChEBI" id="CHEBI:37565"/>
        <dbReference type="ChEBI" id="CHEBI:58805"/>
        <dbReference type="EC" id="2.7.7.65"/>
    </reaction>
</comment>
<sequence>MLPLPALFRVYCHRLAGGAPWLALAAWAVLVAMTAFLVWQPFAGERRAVLAELREQVAARRHALDTRLWEVVYQVESQRHAAENALAQPATAPALLRAIATVPGGRGAGLEAVPPALMTERIGNVFLPMRAEALSGPMRQELAMALSLFPMHKAALAATPELARVYYRSKTGWYAASPWVSHRQLLAQNRAASLEQLLKQDVATELVRAAGPERNPQRRPVWMPLHRDPAGKGWLISYAVPVYEARTFRGVVAADLTLHFLSSFLGQDDDGAQWLLVEHGAAAPDARLVAASRFKVEQGESLPDWRDFVARQLRLSDAPVLGNGRWQRWDDYRVFVEPLGMAPWALVYMVPARTVDWQVLGRLRAAIGLLGLLLVLLGIVGYRLWRATGELKRRAGVDGLTGLDTQRTFFEAARREQSRHIRLGQAFSLLLIDLDRLGEVNDRYGHHAGDRVLQEFSMLMRSLMRAEDLFARVGGGRFACLLCGGGAEHAREVADRLCLIVARTAFVLPDGRRLTMTASFGVATAEPPGVALDEVYRHAEHALERAKAGGRNRVEAAGSPSAELPPLAAPSA</sequence>
<organism evidence="6 7">
    <name type="scientific">Crenobacter luteus</name>
    <dbReference type="NCBI Taxonomy" id="1452487"/>
    <lineage>
        <taxon>Bacteria</taxon>
        <taxon>Pseudomonadati</taxon>
        <taxon>Pseudomonadota</taxon>
        <taxon>Betaproteobacteria</taxon>
        <taxon>Neisseriales</taxon>
        <taxon>Neisseriaceae</taxon>
        <taxon>Crenobacter</taxon>
    </lineage>
</organism>
<dbReference type="InterPro" id="IPR050469">
    <property type="entry name" value="Diguanylate_Cyclase"/>
</dbReference>
<dbReference type="AlphaFoldDB" id="A0A165FD11"/>
<dbReference type="EC" id="2.7.7.65" evidence="1"/>
<dbReference type="GO" id="GO:0005886">
    <property type="term" value="C:plasma membrane"/>
    <property type="evidence" value="ECO:0007669"/>
    <property type="project" value="TreeGrafter"/>
</dbReference>
<dbReference type="OrthoDB" id="8522032at2"/>
<dbReference type="PANTHER" id="PTHR45138:SF9">
    <property type="entry name" value="DIGUANYLATE CYCLASE DGCM-RELATED"/>
    <property type="match status" value="1"/>
</dbReference>
<reference evidence="7" key="1">
    <citation type="submission" date="2016-01" db="EMBL/GenBank/DDBJ databases">
        <title>Draft genome of Chromobacterium sp. F49.</title>
        <authorList>
            <person name="Hong K.W."/>
        </authorList>
    </citation>
    <scope>NUCLEOTIDE SEQUENCE [LARGE SCALE GENOMIC DNA]</scope>
    <source>
        <strain evidence="7">CN10</strain>
    </source>
</reference>
<keyword evidence="4" id="KW-0812">Transmembrane</keyword>
<evidence type="ECO:0000256" key="3">
    <source>
        <dbReference type="SAM" id="MobiDB-lite"/>
    </source>
</evidence>
<feature type="transmembrane region" description="Helical" evidence="4">
    <location>
        <begin position="20"/>
        <end position="39"/>
    </location>
</feature>
<dbReference type="PANTHER" id="PTHR45138">
    <property type="entry name" value="REGULATORY COMPONENTS OF SENSORY TRANSDUCTION SYSTEM"/>
    <property type="match status" value="1"/>
</dbReference>
<dbReference type="Proteomes" id="UP000076625">
    <property type="component" value="Unassembled WGS sequence"/>
</dbReference>
<feature type="domain" description="GGDEF" evidence="5">
    <location>
        <begin position="425"/>
        <end position="559"/>
    </location>
</feature>
<dbReference type="InterPro" id="IPR029787">
    <property type="entry name" value="Nucleotide_cyclase"/>
</dbReference>
<proteinExistence type="predicted"/>